<reference evidence="1 2" key="1">
    <citation type="journal article" date="2018" name="Mol. Plant">
        <title>The genome of Artemisia annua provides insight into the evolution of Asteraceae family and artemisinin biosynthesis.</title>
        <authorList>
            <person name="Shen Q."/>
            <person name="Zhang L."/>
            <person name="Liao Z."/>
            <person name="Wang S."/>
            <person name="Yan T."/>
            <person name="Shi P."/>
            <person name="Liu M."/>
            <person name="Fu X."/>
            <person name="Pan Q."/>
            <person name="Wang Y."/>
            <person name="Lv Z."/>
            <person name="Lu X."/>
            <person name="Zhang F."/>
            <person name="Jiang W."/>
            <person name="Ma Y."/>
            <person name="Chen M."/>
            <person name="Hao X."/>
            <person name="Li L."/>
            <person name="Tang Y."/>
            <person name="Lv G."/>
            <person name="Zhou Y."/>
            <person name="Sun X."/>
            <person name="Brodelius P.E."/>
            <person name="Rose J.K.C."/>
            <person name="Tang K."/>
        </authorList>
    </citation>
    <scope>NUCLEOTIDE SEQUENCE [LARGE SCALE GENOMIC DNA]</scope>
    <source>
        <strain evidence="2">cv. Huhao1</strain>
        <tissue evidence="1">Leaf</tissue>
    </source>
</reference>
<name>A0A2U1L0L5_ARTAN</name>
<dbReference type="PANTHER" id="PTHR44137:SF32">
    <property type="entry name" value="DNAJ HEAT SHOCK AMINO-TERMINAL DOMAIN PROTEIN"/>
    <property type="match status" value="1"/>
</dbReference>
<sequence>MECNRDEANRAKEIAERKFNAKDIRGAKKIALKAQALCRITIISHFFVGKCIFIQEIFTVPDNLRGLRLSSIDHSINRLSGSVPSDVLNMGGYDAFAWNKGLCESNCFACTHGYIQPGVDDRFGLYYKALKSKAEHERGRKDAE</sequence>
<organism evidence="1 2">
    <name type="scientific">Artemisia annua</name>
    <name type="common">Sweet wormwood</name>
    <dbReference type="NCBI Taxonomy" id="35608"/>
    <lineage>
        <taxon>Eukaryota</taxon>
        <taxon>Viridiplantae</taxon>
        <taxon>Streptophyta</taxon>
        <taxon>Embryophyta</taxon>
        <taxon>Tracheophyta</taxon>
        <taxon>Spermatophyta</taxon>
        <taxon>Magnoliopsida</taxon>
        <taxon>eudicotyledons</taxon>
        <taxon>Gunneridae</taxon>
        <taxon>Pentapetalae</taxon>
        <taxon>asterids</taxon>
        <taxon>campanulids</taxon>
        <taxon>Asterales</taxon>
        <taxon>Asteraceae</taxon>
        <taxon>Asteroideae</taxon>
        <taxon>Anthemideae</taxon>
        <taxon>Artemisiinae</taxon>
        <taxon>Artemisia</taxon>
    </lineage>
</organism>
<dbReference type="Proteomes" id="UP000245207">
    <property type="component" value="Unassembled WGS sequence"/>
</dbReference>
<evidence type="ECO:0000313" key="1">
    <source>
        <dbReference type="EMBL" id="PWA42541.1"/>
    </source>
</evidence>
<dbReference type="EMBL" id="PKPP01012335">
    <property type="protein sequence ID" value="PWA42541.1"/>
    <property type="molecule type" value="Genomic_DNA"/>
</dbReference>
<accession>A0A2U1L0L5</accession>
<dbReference type="OrthoDB" id="10250354at2759"/>
<protein>
    <submittedName>
        <fullName evidence="1">Leucine-rich repeat-containing protein</fullName>
    </submittedName>
</protein>
<keyword evidence="2" id="KW-1185">Reference proteome</keyword>
<dbReference type="STRING" id="35608.A0A2U1L0L5"/>
<gene>
    <name evidence="1" type="ORF">CTI12_AA543580</name>
</gene>
<proteinExistence type="predicted"/>
<evidence type="ECO:0000313" key="2">
    <source>
        <dbReference type="Proteomes" id="UP000245207"/>
    </source>
</evidence>
<dbReference type="PANTHER" id="PTHR44137">
    <property type="entry name" value="BNAC03G44070D PROTEIN"/>
    <property type="match status" value="1"/>
</dbReference>
<comment type="caution">
    <text evidence="1">The sequence shown here is derived from an EMBL/GenBank/DDBJ whole genome shotgun (WGS) entry which is preliminary data.</text>
</comment>
<dbReference type="AlphaFoldDB" id="A0A2U1L0L5"/>